<keyword evidence="4" id="KW-0812">Transmembrane</keyword>
<dbReference type="Pfam" id="PF16076">
    <property type="entry name" value="Acyltransf_C"/>
    <property type="match status" value="1"/>
</dbReference>
<dbReference type="SMART" id="SM00563">
    <property type="entry name" value="PlsC"/>
    <property type="match status" value="1"/>
</dbReference>
<keyword evidence="2 6" id="KW-0808">Transferase</keyword>
<dbReference type="SUPFAM" id="SSF69593">
    <property type="entry name" value="Glycerol-3-phosphate (1)-acyltransferase"/>
    <property type="match status" value="1"/>
</dbReference>
<evidence type="ECO:0000313" key="6">
    <source>
        <dbReference type="EMBL" id="POR36510.1"/>
    </source>
</evidence>
<keyword evidence="3 6" id="KW-0012">Acyltransferase</keyword>
<feature type="domain" description="Phospholipid/glycerol acyltransferase" evidence="5">
    <location>
        <begin position="86"/>
        <end position="208"/>
    </location>
</feature>
<dbReference type="AlphaFoldDB" id="A0A2S4L254"/>
<dbReference type="GO" id="GO:0012505">
    <property type="term" value="C:endomembrane system"/>
    <property type="evidence" value="ECO:0007669"/>
    <property type="project" value="TreeGrafter"/>
</dbReference>
<dbReference type="InterPro" id="IPR032098">
    <property type="entry name" value="Acyltransf_C"/>
</dbReference>
<comment type="caution">
    <text evidence="6">The sequence shown here is derived from an EMBL/GenBank/DDBJ whole genome shotgun (WGS) entry which is preliminary data.</text>
</comment>
<evidence type="ECO:0000256" key="4">
    <source>
        <dbReference type="SAM" id="Phobius"/>
    </source>
</evidence>
<evidence type="ECO:0000256" key="2">
    <source>
        <dbReference type="ARBA" id="ARBA00022679"/>
    </source>
</evidence>
<keyword evidence="4" id="KW-0472">Membrane</keyword>
<dbReference type="PANTHER" id="PTHR10983">
    <property type="entry name" value="1-ACYLGLYCEROL-3-PHOSPHATE ACYLTRANSFERASE-RELATED"/>
    <property type="match status" value="1"/>
</dbReference>
<organism evidence="6 7">
    <name type="scientific">Tolypocladium paradoxum</name>
    <dbReference type="NCBI Taxonomy" id="94208"/>
    <lineage>
        <taxon>Eukaryota</taxon>
        <taxon>Fungi</taxon>
        <taxon>Dikarya</taxon>
        <taxon>Ascomycota</taxon>
        <taxon>Pezizomycotina</taxon>
        <taxon>Sordariomycetes</taxon>
        <taxon>Hypocreomycetidae</taxon>
        <taxon>Hypocreales</taxon>
        <taxon>Ophiocordycipitaceae</taxon>
        <taxon>Tolypocladium</taxon>
    </lineage>
</organism>
<dbReference type="Proteomes" id="UP000237481">
    <property type="component" value="Unassembled WGS sequence"/>
</dbReference>
<dbReference type="EMBL" id="PKSG01000315">
    <property type="protein sequence ID" value="POR36510.1"/>
    <property type="molecule type" value="Genomic_DNA"/>
</dbReference>
<accession>A0A2S4L254</accession>
<dbReference type="Pfam" id="PF01553">
    <property type="entry name" value="Acyltransferase"/>
    <property type="match status" value="1"/>
</dbReference>
<evidence type="ECO:0000256" key="3">
    <source>
        <dbReference type="ARBA" id="ARBA00023315"/>
    </source>
</evidence>
<evidence type="ECO:0000256" key="1">
    <source>
        <dbReference type="ARBA" id="ARBA00008655"/>
    </source>
</evidence>
<dbReference type="PANTHER" id="PTHR10983:SF24">
    <property type="entry name" value="1-ACYLGLYCEROL-3-PHOSPHATE O-ACYLTRANSFERASE 3, ISOFORM E-RELATED"/>
    <property type="match status" value="1"/>
</dbReference>
<dbReference type="GO" id="GO:0003841">
    <property type="term" value="F:1-acylglycerol-3-phosphate O-acyltransferase activity"/>
    <property type="evidence" value="ECO:0007669"/>
    <property type="project" value="TreeGrafter"/>
</dbReference>
<dbReference type="InterPro" id="IPR002123">
    <property type="entry name" value="Plipid/glycerol_acylTrfase"/>
</dbReference>
<evidence type="ECO:0000313" key="7">
    <source>
        <dbReference type="Proteomes" id="UP000237481"/>
    </source>
</evidence>
<sequence>MRPGSLAVATHLRGLALTLPWLLYLFVADVVLSLLLPLRLLAPRSVYDASSRIAASVWAWIQLIFVRFNGADIVCSGDSLPAGESAVVVANHVAWSDFYMIQALAQRAHMLGRCRYFAKLQLRIVPFLGWGLWAMGMPMVSRNWLKDKVELDHVFSHIVHGGYPTWLISFSEATRFTRKKYQESQAWCKKMDRPQPMHLLYPRTKGFVTTVQRLRKAPHVKAVYDFTIAYQQNGIFQAAPSIWQTLSVPSLSDRWGFKFHVHVRRFAIESLPDTDEGLAKWLEQRWVEKGEWLEAERQNWLSTNQLIGMRHR</sequence>
<feature type="transmembrane region" description="Helical" evidence="4">
    <location>
        <begin position="21"/>
        <end position="42"/>
    </location>
</feature>
<gene>
    <name evidence="6" type="ORF">TPAR_03300</name>
</gene>
<feature type="transmembrane region" description="Helical" evidence="4">
    <location>
        <begin position="120"/>
        <end position="140"/>
    </location>
</feature>
<evidence type="ECO:0000259" key="5">
    <source>
        <dbReference type="SMART" id="SM00563"/>
    </source>
</evidence>
<keyword evidence="4" id="KW-1133">Transmembrane helix</keyword>
<protein>
    <submittedName>
        <fullName evidence="6">Acyltransferase</fullName>
    </submittedName>
</protein>
<reference evidence="6 7" key="1">
    <citation type="submission" date="2018-01" db="EMBL/GenBank/DDBJ databases">
        <title>Harnessing the power of phylogenomics to disentangle the directionality and signatures of interkingdom host jumping in the parasitic fungal genus Tolypocladium.</title>
        <authorList>
            <person name="Quandt C.A."/>
            <person name="Patterson W."/>
            <person name="Spatafora J.W."/>
        </authorList>
    </citation>
    <scope>NUCLEOTIDE SEQUENCE [LARGE SCALE GENOMIC DNA]</scope>
    <source>
        <strain evidence="6 7">NRBC 100945</strain>
    </source>
</reference>
<comment type="similarity">
    <text evidence="1">Belongs to the 1-acyl-sn-glycerol-3-phosphate acyltransferase family.</text>
</comment>
<dbReference type="CDD" id="cd07990">
    <property type="entry name" value="LPLAT_LCLAT1-like"/>
    <property type="match status" value="1"/>
</dbReference>
<keyword evidence="7" id="KW-1185">Reference proteome</keyword>
<dbReference type="STRING" id="94208.A0A2S4L254"/>
<dbReference type="OrthoDB" id="189226at2759"/>
<proteinExistence type="inferred from homology"/>
<name>A0A2S4L254_9HYPO</name>